<sequence>MESCDPVGTSMEIKDKLDLDQNGTPVDATKYRSMIGALMYLKSSRPDIVHATCLCARYPAKPTEKHLKEVKRIFRYLWGTINTGLWYMKVFGFELTGFLDADYAGCKDTFKSTSEYVSLSACCAQVLWMRTQLTDYGFYFNKIPIYCDSKSAIAISCNPVQHSRTKHIAVRYHFIKEHAKKGTIELYFVKTDYQLAYLFTKALPVDRFNYLVRRLASLFHLAEEDFKLENLKFVPKGEIDEVFGMLIPDKLISNNIRNAPYYNAYQEMVAKHDLKMSAEKEGKKKTKCQAAQVKACCQKGKQTSTSHSKPEPKLVHQGKGDEDDMELAIKMSLETFQAQSQAYIGGVAIRKPVAEATRPLPVVEGKGKAIVTKEQASQSLLALHNPKRRSARSDMTSSGGDTEVLQIIKELVDDVGKQENIKEKTVELDQGQVGPDPCRTLKSRPPPKQEVMDEDQAGPDLGESRRALAGPDPEPTHEEFMADLYPKVHESLKFLADEHVFVKDPINSTETLSLMKNLEDAFAIGDQFINNKSIEDEPVEPNVEAKVVSMITVLIYQASSSVPPLSIHSLLDLV</sequence>
<name>A0A6L2KDU0_TANCI</name>
<dbReference type="PANTHER" id="PTHR11439">
    <property type="entry name" value="GAG-POL-RELATED RETROTRANSPOSON"/>
    <property type="match status" value="1"/>
</dbReference>
<dbReference type="PROSITE" id="PS50330">
    <property type="entry name" value="UIM"/>
    <property type="match status" value="1"/>
</dbReference>
<reference evidence="2" key="1">
    <citation type="journal article" date="2019" name="Sci. Rep.">
        <title>Draft genome of Tanacetum cinerariifolium, the natural source of mosquito coil.</title>
        <authorList>
            <person name="Yamashiro T."/>
            <person name="Shiraishi A."/>
            <person name="Satake H."/>
            <person name="Nakayama K."/>
        </authorList>
    </citation>
    <scope>NUCLEOTIDE SEQUENCE</scope>
</reference>
<dbReference type="PANTHER" id="PTHR11439:SF495">
    <property type="entry name" value="REVERSE TRANSCRIPTASE, RNA-DEPENDENT DNA POLYMERASE-RELATED"/>
    <property type="match status" value="1"/>
</dbReference>
<feature type="region of interest" description="Disordered" evidence="1">
    <location>
        <begin position="429"/>
        <end position="475"/>
    </location>
</feature>
<proteinExistence type="predicted"/>
<evidence type="ECO:0000256" key="1">
    <source>
        <dbReference type="SAM" id="MobiDB-lite"/>
    </source>
</evidence>
<organism evidence="2">
    <name type="scientific">Tanacetum cinerariifolium</name>
    <name type="common">Dalmatian daisy</name>
    <name type="synonym">Chrysanthemum cinerariifolium</name>
    <dbReference type="NCBI Taxonomy" id="118510"/>
    <lineage>
        <taxon>Eukaryota</taxon>
        <taxon>Viridiplantae</taxon>
        <taxon>Streptophyta</taxon>
        <taxon>Embryophyta</taxon>
        <taxon>Tracheophyta</taxon>
        <taxon>Spermatophyta</taxon>
        <taxon>Magnoliopsida</taxon>
        <taxon>eudicotyledons</taxon>
        <taxon>Gunneridae</taxon>
        <taxon>Pentapetalae</taxon>
        <taxon>asterids</taxon>
        <taxon>campanulids</taxon>
        <taxon>Asterales</taxon>
        <taxon>Asteraceae</taxon>
        <taxon>Asteroideae</taxon>
        <taxon>Anthemideae</taxon>
        <taxon>Anthemidinae</taxon>
        <taxon>Tanacetum</taxon>
    </lineage>
</organism>
<feature type="compositionally biased region" description="Basic and acidic residues" evidence="1">
    <location>
        <begin position="308"/>
        <end position="320"/>
    </location>
</feature>
<dbReference type="EMBL" id="BKCJ010002087">
    <property type="protein sequence ID" value="GEU46155.1"/>
    <property type="molecule type" value="Genomic_DNA"/>
</dbReference>
<dbReference type="InterPro" id="IPR043502">
    <property type="entry name" value="DNA/RNA_pol_sf"/>
</dbReference>
<accession>A0A6L2KDU0</accession>
<protein>
    <recommendedName>
        <fullName evidence="3">Retrovirus-related Pol polyprotein from transposon TNT 1-94</fullName>
    </recommendedName>
</protein>
<comment type="caution">
    <text evidence="2">The sequence shown here is derived from an EMBL/GenBank/DDBJ whole genome shotgun (WGS) entry which is preliminary data.</text>
</comment>
<dbReference type="InterPro" id="IPR003903">
    <property type="entry name" value="UIM_dom"/>
</dbReference>
<dbReference type="SUPFAM" id="SSF56672">
    <property type="entry name" value="DNA/RNA polymerases"/>
    <property type="match status" value="1"/>
</dbReference>
<dbReference type="AlphaFoldDB" id="A0A6L2KDU0"/>
<gene>
    <name evidence="2" type="ORF">Tci_018133</name>
</gene>
<dbReference type="CDD" id="cd09272">
    <property type="entry name" value="RNase_HI_RT_Ty1"/>
    <property type="match status" value="1"/>
</dbReference>
<evidence type="ECO:0000313" key="2">
    <source>
        <dbReference type="EMBL" id="GEU46155.1"/>
    </source>
</evidence>
<feature type="region of interest" description="Disordered" evidence="1">
    <location>
        <begin position="300"/>
        <end position="320"/>
    </location>
</feature>
<evidence type="ECO:0008006" key="3">
    <source>
        <dbReference type="Google" id="ProtNLM"/>
    </source>
</evidence>